<dbReference type="AlphaFoldDB" id="A0A3R7AQ27"/>
<organism evidence="4 7">
    <name type="scientific">Aphanomyces astaci</name>
    <name type="common">Crayfish plague agent</name>
    <dbReference type="NCBI Taxonomy" id="112090"/>
    <lineage>
        <taxon>Eukaryota</taxon>
        <taxon>Sar</taxon>
        <taxon>Stramenopiles</taxon>
        <taxon>Oomycota</taxon>
        <taxon>Saprolegniomycetes</taxon>
        <taxon>Saprolegniales</taxon>
        <taxon>Verrucalvaceae</taxon>
        <taxon>Aphanomyces</taxon>
    </lineage>
</organism>
<keyword evidence="2" id="KW-0472">Membrane</keyword>
<dbReference type="VEuPathDB" id="FungiDB:H257_15934"/>
<feature type="chain" id="PRO_5036092116" evidence="3">
    <location>
        <begin position="18"/>
        <end position="473"/>
    </location>
</feature>
<name>A0A3R7AQ27_APHAT</name>
<feature type="transmembrane region" description="Helical" evidence="2">
    <location>
        <begin position="415"/>
        <end position="435"/>
    </location>
</feature>
<evidence type="ECO:0000313" key="4">
    <source>
        <dbReference type="EMBL" id="RHZ03057.1"/>
    </source>
</evidence>
<sequence>MKSVLGLLGATAAVASALPPCTKATLDGIKATYDELPTQITSACDAATPGFKLIDYFTGAGAVPTDAQVDLFTKAEACKVVYYDLTQIVGRTESCESYPGQPIAKQAGFPSLKELVAYRKDQEKTAPPSTTVAPTKDQDKAATPTANVASVPGTPLAACTQVSLDSIKATFNELPQNIINACDATTPGFKLIDYVMTKGATVTDAQVDLFTKAEACSVVYFDLIQIIAHTTPNCNFYPGEPLAKQASFPSLVELTAYRRAQDKSSVATAVPQSTLIAPQRTIVPCDVSQIASVTSTIQALPVYSTCTNASGFALDDMIRRTNVYPTMPQLQNFASSPACQIMFADVQRILSQAPVCVFYDKTGVTFAELAKFSTLDTLMSFQMKQEGYTPTHTPSASASSEASTGSDASSTMQCIFVVAGIAAGLGVILAAVMYLRRKWAMSSSKSKTIDGDVTTTGSSANQSIFVINANAAL</sequence>
<keyword evidence="3" id="KW-0732">Signal</keyword>
<comment type="caution">
    <text evidence="4">The sequence shown here is derived from an EMBL/GenBank/DDBJ whole genome shotgun (WGS) entry which is preliminary data.</text>
</comment>
<keyword evidence="2" id="KW-0812">Transmembrane</keyword>
<dbReference type="InterPro" id="IPR036470">
    <property type="entry name" value="Elicitin_sf"/>
</dbReference>
<dbReference type="GO" id="GO:0005576">
    <property type="term" value="C:extracellular region"/>
    <property type="evidence" value="ECO:0007669"/>
    <property type="project" value="InterPro"/>
</dbReference>
<reference evidence="6 7" key="1">
    <citation type="submission" date="2018-08" db="EMBL/GenBank/DDBJ databases">
        <title>Aphanomyces genome sequencing and annotation.</title>
        <authorList>
            <person name="Minardi D."/>
            <person name="Oidtmann B."/>
            <person name="Van Der Giezen M."/>
            <person name="Studholme D.J."/>
        </authorList>
    </citation>
    <scope>NUCLEOTIDE SEQUENCE [LARGE SCALE GENOMIC DNA]</scope>
    <source>
        <strain evidence="5 6">Da</strain>
        <strain evidence="4 7">Sv</strain>
    </source>
</reference>
<keyword evidence="2" id="KW-1133">Transmembrane helix</keyword>
<feature type="region of interest" description="Disordered" evidence="1">
    <location>
        <begin position="122"/>
        <end position="148"/>
    </location>
</feature>
<feature type="signal peptide" evidence="3">
    <location>
        <begin position="1"/>
        <end position="17"/>
    </location>
</feature>
<dbReference type="EMBL" id="QUTH01004471">
    <property type="protein sequence ID" value="RHZ13680.1"/>
    <property type="molecule type" value="Genomic_DNA"/>
</dbReference>
<accession>A0A3R7AQ27</accession>
<evidence type="ECO:0000256" key="3">
    <source>
        <dbReference type="SAM" id="SignalP"/>
    </source>
</evidence>
<evidence type="ECO:0000256" key="2">
    <source>
        <dbReference type="SAM" id="Phobius"/>
    </source>
</evidence>
<dbReference type="Proteomes" id="UP000285430">
    <property type="component" value="Unassembled WGS sequence"/>
</dbReference>
<dbReference type="Proteomes" id="UP000285712">
    <property type="component" value="Unassembled WGS sequence"/>
</dbReference>
<dbReference type="Gene3D" id="1.10.239.10">
    <property type="entry name" value="Elicitin domain"/>
    <property type="match status" value="1"/>
</dbReference>
<evidence type="ECO:0000256" key="1">
    <source>
        <dbReference type="SAM" id="MobiDB-lite"/>
    </source>
</evidence>
<evidence type="ECO:0000313" key="5">
    <source>
        <dbReference type="EMBL" id="RHZ13680.1"/>
    </source>
</evidence>
<evidence type="ECO:0000313" key="6">
    <source>
        <dbReference type="Proteomes" id="UP000285430"/>
    </source>
</evidence>
<evidence type="ECO:0000313" key="7">
    <source>
        <dbReference type="Proteomes" id="UP000285712"/>
    </source>
</evidence>
<protein>
    <submittedName>
        <fullName evidence="4">Uncharacterized protein</fullName>
    </submittedName>
</protein>
<gene>
    <name evidence="4" type="ORF">DYB35_005234</name>
    <name evidence="5" type="ORF">DYB37_005821</name>
</gene>
<dbReference type="EMBL" id="QUTG01000057">
    <property type="protein sequence ID" value="RHZ03057.1"/>
    <property type="molecule type" value="Genomic_DNA"/>
</dbReference>
<proteinExistence type="predicted"/>